<evidence type="ECO:0000313" key="2">
    <source>
        <dbReference type="Proteomes" id="UP000234681"/>
    </source>
</evidence>
<dbReference type="EMBL" id="CH473952">
    <property type="protein sequence ID" value="EDL82398.1"/>
    <property type="molecule type" value="Genomic_DNA"/>
</dbReference>
<gene>
    <name evidence="1" type="ORF">rCG_28477</name>
</gene>
<organism evidence="1 2">
    <name type="scientific">Rattus norvegicus</name>
    <name type="common">Rat</name>
    <dbReference type="NCBI Taxonomy" id="10116"/>
    <lineage>
        <taxon>Eukaryota</taxon>
        <taxon>Metazoa</taxon>
        <taxon>Chordata</taxon>
        <taxon>Craniata</taxon>
        <taxon>Vertebrata</taxon>
        <taxon>Euteleostomi</taxon>
        <taxon>Mammalia</taxon>
        <taxon>Eutheria</taxon>
        <taxon>Euarchontoglires</taxon>
        <taxon>Glires</taxon>
        <taxon>Rodentia</taxon>
        <taxon>Myomorpha</taxon>
        <taxon>Muroidea</taxon>
        <taxon>Muridae</taxon>
        <taxon>Murinae</taxon>
        <taxon>Rattus</taxon>
    </lineage>
</organism>
<dbReference type="AlphaFoldDB" id="A6HWB2"/>
<proteinExistence type="predicted"/>
<evidence type="ECO:0000313" key="1">
    <source>
        <dbReference type="EMBL" id="EDL82398.1"/>
    </source>
</evidence>
<name>A6HWB2_RAT</name>
<accession>A6HWB2</accession>
<reference evidence="2" key="1">
    <citation type="submission" date="2005-09" db="EMBL/GenBank/DDBJ databases">
        <authorList>
            <person name="Mural R.J."/>
            <person name="Li P.W."/>
            <person name="Adams M.D."/>
            <person name="Amanatides P.G."/>
            <person name="Baden-Tillson H."/>
            <person name="Barnstead M."/>
            <person name="Chin S.H."/>
            <person name="Dew I."/>
            <person name="Evans C.A."/>
            <person name="Ferriera S."/>
            <person name="Flanigan M."/>
            <person name="Fosler C."/>
            <person name="Glodek A."/>
            <person name="Gu Z."/>
            <person name="Holt R.A."/>
            <person name="Jennings D."/>
            <person name="Kraft C.L."/>
            <person name="Lu F."/>
            <person name="Nguyen T."/>
            <person name="Nusskern D.R."/>
            <person name="Pfannkoch C.M."/>
            <person name="Sitter C."/>
            <person name="Sutton G.G."/>
            <person name="Venter J.C."/>
            <person name="Wang Z."/>
            <person name="Woodage T."/>
            <person name="Zheng X.H."/>
            <person name="Zhong F."/>
        </authorList>
    </citation>
    <scope>NUCLEOTIDE SEQUENCE [LARGE SCALE GENOMIC DNA]</scope>
    <source>
        <strain>BN</strain>
        <strain evidence="2">Sprague-Dawley</strain>
    </source>
</reference>
<dbReference type="Proteomes" id="UP000234681">
    <property type="component" value="Chromosome 2"/>
</dbReference>
<protein>
    <submittedName>
        <fullName evidence="1">RCG28477</fullName>
    </submittedName>
</protein>
<sequence length="72" mass="8372">MVNSGCILRLDTYKKQINSFCLQPAQKKKQTKPTSEWWQHHLPANLNECLDLKLRPKETTPVFSAFLLVTKD</sequence>